<dbReference type="EMBL" id="MNCJ02000318">
    <property type="protein sequence ID" value="KAF5813235.1"/>
    <property type="molecule type" value="Genomic_DNA"/>
</dbReference>
<proteinExistence type="predicted"/>
<reference evidence="1" key="2">
    <citation type="submission" date="2020-06" db="EMBL/GenBank/DDBJ databases">
        <title>Helianthus annuus Genome sequencing and assembly Release 2.</title>
        <authorList>
            <person name="Gouzy J."/>
            <person name="Langlade N."/>
            <person name="Munos S."/>
        </authorList>
    </citation>
    <scope>NUCLEOTIDE SEQUENCE</scope>
    <source>
        <tissue evidence="1">Leaves</tissue>
    </source>
</reference>
<dbReference type="AlphaFoldDB" id="A0A9K3JEX1"/>
<dbReference type="Proteomes" id="UP000215914">
    <property type="component" value="Unassembled WGS sequence"/>
</dbReference>
<organism evidence="1 2">
    <name type="scientific">Helianthus annuus</name>
    <name type="common">Common sunflower</name>
    <dbReference type="NCBI Taxonomy" id="4232"/>
    <lineage>
        <taxon>Eukaryota</taxon>
        <taxon>Viridiplantae</taxon>
        <taxon>Streptophyta</taxon>
        <taxon>Embryophyta</taxon>
        <taxon>Tracheophyta</taxon>
        <taxon>Spermatophyta</taxon>
        <taxon>Magnoliopsida</taxon>
        <taxon>eudicotyledons</taxon>
        <taxon>Gunneridae</taxon>
        <taxon>Pentapetalae</taxon>
        <taxon>asterids</taxon>
        <taxon>campanulids</taxon>
        <taxon>Asterales</taxon>
        <taxon>Asteraceae</taxon>
        <taxon>Asteroideae</taxon>
        <taxon>Heliantheae alliance</taxon>
        <taxon>Heliantheae</taxon>
        <taxon>Helianthus</taxon>
    </lineage>
</organism>
<dbReference type="Gramene" id="mRNA:HanXRQr2_Chr03g0095881">
    <property type="protein sequence ID" value="mRNA:HanXRQr2_Chr03g0095881"/>
    <property type="gene ID" value="HanXRQr2_Chr03g0095881"/>
</dbReference>
<sequence>MSLSTIHILYVYAGASCLYRNAINALPLANVARQAFVLYHL</sequence>
<comment type="caution">
    <text evidence="1">The sequence shown here is derived from an EMBL/GenBank/DDBJ whole genome shotgun (WGS) entry which is preliminary data.</text>
</comment>
<reference evidence="1" key="1">
    <citation type="journal article" date="2017" name="Nature">
        <title>The sunflower genome provides insights into oil metabolism, flowering and Asterid evolution.</title>
        <authorList>
            <person name="Badouin H."/>
            <person name="Gouzy J."/>
            <person name="Grassa C.J."/>
            <person name="Murat F."/>
            <person name="Staton S.E."/>
            <person name="Cottret L."/>
            <person name="Lelandais-Briere C."/>
            <person name="Owens G.L."/>
            <person name="Carrere S."/>
            <person name="Mayjonade B."/>
            <person name="Legrand L."/>
            <person name="Gill N."/>
            <person name="Kane N.C."/>
            <person name="Bowers J.E."/>
            <person name="Hubner S."/>
            <person name="Bellec A."/>
            <person name="Berard A."/>
            <person name="Berges H."/>
            <person name="Blanchet N."/>
            <person name="Boniface M.C."/>
            <person name="Brunel D."/>
            <person name="Catrice O."/>
            <person name="Chaidir N."/>
            <person name="Claudel C."/>
            <person name="Donnadieu C."/>
            <person name="Faraut T."/>
            <person name="Fievet G."/>
            <person name="Helmstetter N."/>
            <person name="King M."/>
            <person name="Knapp S.J."/>
            <person name="Lai Z."/>
            <person name="Le Paslier M.C."/>
            <person name="Lippi Y."/>
            <person name="Lorenzon L."/>
            <person name="Mandel J.R."/>
            <person name="Marage G."/>
            <person name="Marchand G."/>
            <person name="Marquand E."/>
            <person name="Bret-Mestries E."/>
            <person name="Morien E."/>
            <person name="Nambeesan S."/>
            <person name="Nguyen T."/>
            <person name="Pegot-Espagnet P."/>
            <person name="Pouilly N."/>
            <person name="Raftis F."/>
            <person name="Sallet E."/>
            <person name="Schiex T."/>
            <person name="Thomas J."/>
            <person name="Vandecasteele C."/>
            <person name="Vares D."/>
            <person name="Vear F."/>
            <person name="Vautrin S."/>
            <person name="Crespi M."/>
            <person name="Mangin B."/>
            <person name="Burke J.M."/>
            <person name="Salse J."/>
            <person name="Munos S."/>
            <person name="Vincourt P."/>
            <person name="Rieseberg L.H."/>
            <person name="Langlade N.B."/>
        </authorList>
    </citation>
    <scope>NUCLEOTIDE SEQUENCE</scope>
    <source>
        <tissue evidence="1">Leaves</tissue>
    </source>
</reference>
<evidence type="ECO:0000313" key="1">
    <source>
        <dbReference type="EMBL" id="KAF5813235.1"/>
    </source>
</evidence>
<gene>
    <name evidence="1" type="ORF">HanXRQr2_Chr03g0095881</name>
</gene>
<evidence type="ECO:0000313" key="2">
    <source>
        <dbReference type="Proteomes" id="UP000215914"/>
    </source>
</evidence>
<accession>A0A9K3JEX1</accession>
<name>A0A9K3JEX1_HELAN</name>
<protein>
    <submittedName>
        <fullName evidence="1">Uncharacterized protein</fullName>
    </submittedName>
</protein>
<keyword evidence="2" id="KW-1185">Reference proteome</keyword>